<evidence type="ECO:0000313" key="4">
    <source>
        <dbReference type="Proteomes" id="UP001177744"/>
    </source>
</evidence>
<dbReference type="PANTHER" id="PTHR24072">
    <property type="entry name" value="RHO FAMILY GTPASE"/>
    <property type="match status" value="1"/>
</dbReference>
<dbReference type="InterPro" id="IPR005225">
    <property type="entry name" value="Small_GTP-bd"/>
</dbReference>
<dbReference type="SUPFAM" id="SSF52540">
    <property type="entry name" value="P-loop containing nucleoside triphosphate hydrolases"/>
    <property type="match status" value="1"/>
</dbReference>
<keyword evidence="4" id="KW-1185">Reference proteome</keyword>
<gene>
    <name evidence="3" type="ORF">QTO34_007374</name>
</gene>
<dbReference type="InterPro" id="IPR003578">
    <property type="entry name" value="Small_GTPase_Rho"/>
</dbReference>
<evidence type="ECO:0000256" key="1">
    <source>
        <dbReference type="ARBA" id="ARBA00022741"/>
    </source>
</evidence>
<dbReference type="InterPro" id="IPR027417">
    <property type="entry name" value="P-loop_NTPase"/>
</dbReference>
<dbReference type="InterPro" id="IPR001806">
    <property type="entry name" value="Small_GTPase"/>
</dbReference>
<dbReference type="SMART" id="SM00175">
    <property type="entry name" value="RAB"/>
    <property type="match status" value="1"/>
</dbReference>
<accession>A0AA40HL74</accession>
<dbReference type="AlphaFoldDB" id="A0AA40HL74"/>
<dbReference type="PRINTS" id="PR00449">
    <property type="entry name" value="RASTRNSFRMNG"/>
</dbReference>
<dbReference type="EMBL" id="JAULJE010000018">
    <property type="protein sequence ID" value="KAK1332691.1"/>
    <property type="molecule type" value="Genomic_DNA"/>
</dbReference>
<reference evidence="3" key="1">
    <citation type="submission" date="2023-06" db="EMBL/GenBank/DDBJ databases">
        <title>Reference genome for the Northern bat (Eptesicus nilssonii), a most northern bat species.</title>
        <authorList>
            <person name="Laine V.N."/>
            <person name="Pulliainen A.T."/>
            <person name="Lilley T.M."/>
        </authorList>
    </citation>
    <scope>NUCLEOTIDE SEQUENCE</scope>
    <source>
        <strain evidence="3">BLF_Eptnil</strain>
        <tissue evidence="3">Kidney</tissue>
    </source>
</reference>
<protein>
    <submittedName>
        <fullName evidence="3">Uncharacterized protein</fullName>
    </submittedName>
</protein>
<evidence type="ECO:0000256" key="2">
    <source>
        <dbReference type="ARBA" id="ARBA00023134"/>
    </source>
</evidence>
<dbReference type="SMART" id="SM00174">
    <property type="entry name" value="RHO"/>
    <property type="match status" value="1"/>
</dbReference>
<dbReference type="PROSITE" id="PS51419">
    <property type="entry name" value="RAB"/>
    <property type="match status" value="1"/>
</dbReference>
<dbReference type="PROSITE" id="PS51420">
    <property type="entry name" value="RHO"/>
    <property type="match status" value="1"/>
</dbReference>
<dbReference type="NCBIfam" id="TIGR00231">
    <property type="entry name" value="small_GTP"/>
    <property type="match status" value="1"/>
</dbReference>
<dbReference type="FunFam" id="3.40.50.300:FF:002358">
    <property type="entry name" value="Rho-related GTP-binding protein RhoC"/>
    <property type="match status" value="1"/>
</dbReference>
<dbReference type="Gene3D" id="3.40.50.300">
    <property type="entry name" value="P-loop containing nucleotide triphosphate hydrolases"/>
    <property type="match status" value="1"/>
</dbReference>
<proteinExistence type="predicted"/>
<evidence type="ECO:0000313" key="3">
    <source>
        <dbReference type="EMBL" id="KAK1332691.1"/>
    </source>
</evidence>
<dbReference type="Pfam" id="PF00071">
    <property type="entry name" value="Ras"/>
    <property type="match status" value="1"/>
</dbReference>
<dbReference type="GO" id="GO:0003924">
    <property type="term" value="F:GTPase activity"/>
    <property type="evidence" value="ECO:0007669"/>
    <property type="project" value="InterPro"/>
</dbReference>
<dbReference type="GO" id="GO:0005525">
    <property type="term" value="F:GTP binding"/>
    <property type="evidence" value="ECO:0007669"/>
    <property type="project" value="UniProtKB-KW"/>
</dbReference>
<name>A0AA40HL74_CNENI</name>
<dbReference type="Proteomes" id="UP001177744">
    <property type="component" value="Unassembled WGS sequence"/>
</dbReference>
<comment type="caution">
    <text evidence="3">The sequence shown here is derived from an EMBL/GenBank/DDBJ whole genome shotgun (WGS) entry which is preliminary data.</text>
</comment>
<organism evidence="3 4">
    <name type="scientific">Cnephaeus nilssonii</name>
    <name type="common">Northern bat</name>
    <name type="synonym">Eptesicus nilssonii</name>
    <dbReference type="NCBI Taxonomy" id="3371016"/>
    <lineage>
        <taxon>Eukaryota</taxon>
        <taxon>Metazoa</taxon>
        <taxon>Chordata</taxon>
        <taxon>Craniata</taxon>
        <taxon>Vertebrata</taxon>
        <taxon>Euteleostomi</taxon>
        <taxon>Mammalia</taxon>
        <taxon>Eutheria</taxon>
        <taxon>Laurasiatheria</taxon>
        <taxon>Chiroptera</taxon>
        <taxon>Yangochiroptera</taxon>
        <taxon>Vespertilionidae</taxon>
        <taxon>Cnephaeus</taxon>
    </lineage>
</organism>
<dbReference type="SMART" id="SM00173">
    <property type="entry name" value="RAS"/>
    <property type="match status" value="1"/>
</dbReference>
<keyword evidence="1" id="KW-0547">Nucleotide-binding</keyword>
<dbReference type="GO" id="GO:0007264">
    <property type="term" value="P:small GTPase-mediated signal transduction"/>
    <property type="evidence" value="ECO:0007669"/>
    <property type="project" value="InterPro"/>
</dbReference>
<keyword evidence="2" id="KW-0342">GTP-binding</keyword>
<sequence length="130" mass="14382">MAAIRKKLVIVGDGACGKTCLLIVFSKDQFPEVYVPTVFENYVADIEVDGKQVELALWDTAGQEDYDRLRPLSYPDTDVILMCFSIDSPDSLGEELCSLRAWLTPSPRPFRHRADTSIREGIASGQSPSA</sequence>